<organism evidence="1 2">
    <name type="scientific">Naganishia onofrii</name>
    <dbReference type="NCBI Taxonomy" id="1851511"/>
    <lineage>
        <taxon>Eukaryota</taxon>
        <taxon>Fungi</taxon>
        <taxon>Dikarya</taxon>
        <taxon>Basidiomycota</taxon>
        <taxon>Agaricomycotina</taxon>
        <taxon>Tremellomycetes</taxon>
        <taxon>Filobasidiales</taxon>
        <taxon>Filobasidiaceae</taxon>
        <taxon>Naganishia</taxon>
    </lineage>
</organism>
<keyword evidence="2" id="KW-1185">Reference proteome</keyword>
<accession>A0ACC2X048</accession>
<gene>
    <name evidence="1" type="ORF">QFC24_006552</name>
</gene>
<evidence type="ECO:0000313" key="2">
    <source>
        <dbReference type="Proteomes" id="UP001234202"/>
    </source>
</evidence>
<name>A0ACC2X048_9TREE</name>
<comment type="caution">
    <text evidence="1">The sequence shown here is derived from an EMBL/GenBank/DDBJ whole genome shotgun (WGS) entry which is preliminary data.</text>
</comment>
<dbReference type="EMBL" id="JASBWV010000033">
    <property type="protein sequence ID" value="KAJ9117093.1"/>
    <property type="molecule type" value="Genomic_DNA"/>
</dbReference>
<protein>
    <submittedName>
        <fullName evidence="1">Uncharacterized protein</fullName>
    </submittedName>
</protein>
<evidence type="ECO:0000313" key="1">
    <source>
        <dbReference type="EMBL" id="KAJ9117093.1"/>
    </source>
</evidence>
<reference evidence="1" key="1">
    <citation type="submission" date="2023-04" db="EMBL/GenBank/DDBJ databases">
        <title>Draft Genome sequencing of Naganishia species isolated from polar environments using Oxford Nanopore Technology.</title>
        <authorList>
            <person name="Leo P."/>
            <person name="Venkateswaran K."/>
        </authorList>
    </citation>
    <scope>NUCLEOTIDE SEQUENCE</scope>
    <source>
        <strain evidence="1">DBVPG 5303</strain>
    </source>
</reference>
<proteinExistence type="predicted"/>
<sequence length="526" mass="58853">MYSETSWDDQHCINPVQGFQRLPNSITPHPPHHSQYMPPPPTQFSIPQFPNLQPSTMNFQARPSHAQFPMYNRPAAQFQVPQSRGVVGFPPQSAPLPFQYANNSHSRASYAFNPRFSANIGGGAGGGQRYENGSAVTAVVAQSSGKVWPRGNFYHNPRQHQQRFAVARHVHTGWSTYGVPSQFGPPPRHIPRMPDPVTRLVATFLASERSFATLANLNATCRAIHKISLPHLWRTVYWNWGASSEGREARKGKVELDGWDADYRGAKRWEGMRWDEKLQVAKGANDIQFLSGPPLHRHFFVPWPNRSKWLPAKLKQTLKAGITYKIDASSASPAASSVSGSSENAATTEELEVYLCKGYRYGTKDVVALLDAVDPPLQDAQSGSYDGLSFSASHNNDSGYLRTGEGYTRLIFLIEKVPFDATTADTEDEERWSSASQETQLDPQQQKQVSETSRLLHARNYPWLRFVDLVICSSAEFDGDGGRKSLEVVLREGLTMLTCAVRDWYIDEESRPELVVKGVSDFVKEQ</sequence>
<dbReference type="Proteomes" id="UP001234202">
    <property type="component" value="Unassembled WGS sequence"/>
</dbReference>